<name>A0A1G6NC91_9ACTN</name>
<dbReference type="GO" id="GO:0046872">
    <property type="term" value="F:metal ion binding"/>
    <property type="evidence" value="ECO:0007669"/>
    <property type="project" value="UniProtKB-KW"/>
</dbReference>
<sequence length="1111" mass="127099">MPFYSIVVPCYNGAQYLKGCLDSIERQDCDDWEVIAVNDGSTDETLSLMKAYGEQDTRIHVIDKERNEGLHLARKSGVEAATGSYILFVDADDELAPHALAGLKEALASCPDGYDILHFGVECIAADGYPASGVQGMSDWLNKDAEPLDREPLLKAIFSRKHPTDKDWNIDHRAFESTLVKKAFAAMTTNRVDLVEDGYEMLVIASCAKGEVTRNDLCYYRYMVGRGVTNSKRLSVDEFVEHSKALLAAIEALRDFAKSNGTALIREAADNYIYQITYTHMNDWYGRVDDGEKREALEASLPYLPHDAVAANLMRFSRDLAYAALKEGRVIGEGERCIEWYETAERLVKESGCASDEYLEYQEKASSHIWNANAGDGSKLDSMESCRLLTECLGEAYVAKKLLTRVRDEAYHRLQEDPHLSGRDLVVKQFRIAEKLLDEDETAADACSELYGKALSHLSDLERKVSWASGTDPADSSVVLDGAYQKQDIRIFMTTHKNVDMFKSDIIQPVQVGAKTPRRRLLWAYQDDSGENISNLNAEYCELTTQYWAWKNVDAQYYGFCHYRRYFDFSEEEHEENDYGEVMDDFIGSATQAKYCLDDESIRKQVEGFDIITTSIKNLRAFPERFKNPIDQYARAPYLHLADFHRVMDILKRLYPDYAIDADIFLEGHESCFCNMYIMRKEIFFKYCEWMFPILEEFTKGWDTSRLSVEALRTPGHLSERLFNIFLIHEKRTCPDLRCKELQCVHFEHPDHDDALDLQPASGVGMPVVPVVFAADNNYVPMVTTTVYSMLKNADSSHFYDVYVMEKDFSAFNKNEMSKFFSRFPNMRLTFVNVSSLIGAYNLKTSNEHISVETYYRFLIQRILPFYDKVIYLDSDLLVLGDISKLYSIDLGDNLVGAARDIDYLGNLNMNDGERMRYTRSVLKLKDPYGYFQAGVLLLNTAEMRKLYPFQRWLEIAAEPIYIYDDQDILNAHCQGRVTYIDNAWNVMNDCGGRIQKVFTFAPANVYGDYLKAYAHPLIMHYAGFEKPWKPGGCDREEWYWQYARETPFYEILLAKMAGSGEDKALHQVVPRPPRAISLENPLRPVADGILPQGSVRREIAKAIVRKAKGI</sequence>
<evidence type="ECO:0000259" key="4">
    <source>
        <dbReference type="Pfam" id="PF00535"/>
    </source>
</evidence>
<dbReference type="PANTHER" id="PTHR13778:SF47">
    <property type="entry name" value="LIPOPOLYSACCHARIDE 1,3-GALACTOSYLTRANSFERASE"/>
    <property type="match status" value="1"/>
</dbReference>
<proteinExistence type="predicted"/>
<organism evidence="6 7">
    <name type="scientific">Parafannyhessea umbonata</name>
    <dbReference type="NCBI Taxonomy" id="604330"/>
    <lineage>
        <taxon>Bacteria</taxon>
        <taxon>Bacillati</taxon>
        <taxon>Actinomycetota</taxon>
        <taxon>Coriobacteriia</taxon>
        <taxon>Coriobacteriales</taxon>
        <taxon>Atopobiaceae</taxon>
        <taxon>Parafannyhessea</taxon>
    </lineage>
</organism>
<feature type="domain" description="DUF4422" evidence="5">
    <location>
        <begin position="490"/>
        <end position="730"/>
    </location>
</feature>
<dbReference type="InterPro" id="IPR029044">
    <property type="entry name" value="Nucleotide-diphossugar_trans"/>
</dbReference>
<evidence type="ECO:0000259" key="5">
    <source>
        <dbReference type="Pfam" id="PF14393"/>
    </source>
</evidence>
<dbReference type="SUPFAM" id="SSF53448">
    <property type="entry name" value="Nucleotide-diphospho-sugar transferases"/>
    <property type="match status" value="2"/>
</dbReference>
<dbReference type="InterPro" id="IPR001173">
    <property type="entry name" value="Glyco_trans_2-like"/>
</dbReference>
<dbReference type="Pfam" id="PF00535">
    <property type="entry name" value="Glycos_transf_2"/>
    <property type="match status" value="1"/>
</dbReference>
<dbReference type="EMBL" id="FMZL01000032">
    <property type="protein sequence ID" value="SDC64916.1"/>
    <property type="molecule type" value="Genomic_DNA"/>
</dbReference>
<keyword evidence="1" id="KW-0328">Glycosyltransferase</keyword>
<evidence type="ECO:0000256" key="2">
    <source>
        <dbReference type="ARBA" id="ARBA00022679"/>
    </source>
</evidence>
<gene>
    <name evidence="6" type="ORF">SAMN04487824_1325</name>
</gene>
<dbReference type="Proteomes" id="UP000198528">
    <property type="component" value="Unassembled WGS sequence"/>
</dbReference>
<dbReference type="CDD" id="cd04194">
    <property type="entry name" value="GT8_A4GalT_like"/>
    <property type="match status" value="1"/>
</dbReference>
<evidence type="ECO:0000313" key="6">
    <source>
        <dbReference type="EMBL" id="SDC64916.1"/>
    </source>
</evidence>
<evidence type="ECO:0000256" key="3">
    <source>
        <dbReference type="ARBA" id="ARBA00022723"/>
    </source>
</evidence>
<dbReference type="PANTHER" id="PTHR13778">
    <property type="entry name" value="GLYCOSYLTRANSFERASE 8 DOMAIN-CONTAINING PROTEIN"/>
    <property type="match status" value="1"/>
</dbReference>
<protein>
    <submittedName>
        <fullName evidence="6">Lipopolysaccharide biosynthesis protein, LPS:glycosyltransferase</fullName>
    </submittedName>
</protein>
<keyword evidence="3" id="KW-0479">Metal-binding</keyword>
<evidence type="ECO:0000313" key="7">
    <source>
        <dbReference type="Proteomes" id="UP000198528"/>
    </source>
</evidence>
<dbReference type="GO" id="GO:0016757">
    <property type="term" value="F:glycosyltransferase activity"/>
    <property type="evidence" value="ECO:0007669"/>
    <property type="project" value="UniProtKB-KW"/>
</dbReference>
<evidence type="ECO:0000256" key="1">
    <source>
        <dbReference type="ARBA" id="ARBA00022676"/>
    </source>
</evidence>
<dbReference type="AlphaFoldDB" id="A0A1G6NC91"/>
<keyword evidence="7" id="KW-1185">Reference proteome</keyword>
<dbReference type="InterPro" id="IPR050748">
    <property type="entry name" value="Glycosyltrans_8_dom-fam"/>
</dbReference>
<dbReference type="InterPro" id="IPR025536">
    <property type="entry name" value="DUF4422"/>
</dbReference>
<keyword evidence="2 6" id="KW-0808">Transferase</keyword>
<accession>A0A1G6NC91</accession>
<dbReference type="Pfam" id="PF14393">
    <property type="entry name" value="DUF4422"/>
    <property type="match status" value="1"/>
</dbReference>
<feature type="domain" description="Glycosyltransferase 2-like" evidence="4">
    <location>
        <begin position="5"/>
        <end position="109"/>
    </location>
</feature>
<dbReference type="RefSeq" id="WP_090847785.1">
    <property type="nucleotide sequence ID" value="NZ_FMZL01000032.1"/>
</dbReference>
<dbReference type="Gene3D" id="3.90.550.10">
    <property type="entry name" value="Spore Coat Polysaccharide Biosynthesis Protein SpsA, Chain A"/>
    <property type="match status" value="2"/>
</dbReference>
<reference evidence="7" key="1">
    <citation type="submission" date="2016-10" db="EMBL/GenBank/DDBJ databases">
        <authorList>
            <person name="Varghese N."/>
            <person name="Submissions S."/>
        </authorList>
    </citation>
    <scope>NUCLEOTIDE SEQUENCE [LARGE SCALE GENOMIC DNA]</scope>
    <source>
        <strain evidence="7">DSM 22619</strain>
    </source>
</reference>
<dbReference type="CDD" id="cd00761">
    <property type="entry name" value="Glyco_tranf_GTA_type"/>
    <property type="match status" value="1"/>
</dbReference>
<dbReference type="InterPro" id="IPR002495">
    <property type="entry name" value="Glyco_trans_8"/>
</dbReference>
<dbReference type="Pfam" id="PF01501">
    <property type="entry name" value="Glyco_transf_8"/>
    <property type="match status" value="1"/>
</dbReference>